<dbReference type="Gene3D" id="2.30.110.10">
    <property type="entry name" value="Electron Transport, Fmn-binding Protein, Chain A"/>
    <property type="match status" value="1"/>
</dbReference>
<proteinExistence type="inferred from homology"/>
<evidence type="ECO:0000313" key="4">
    <source>
        <dbReference type="EMBL" id="SFE85190.1"/>
    </source>
</evidence>
<gene>
    <name evidence="4" type="ORF">SAMN04489711_10678</name>
</gene>
<feature type="domain" description="Flavin reductase like" evidence="3">
    <location>
        <begin position="21"/>
        <end position="166"/>
    </location>
</feature>
<evidence type="ECO:0000259" key="3">
    <source>
        <dbReference type="SMART" id="SM00903"/>
    </source>
</evidence>
<dbReference type="Proteomes" id="UP000199119">
    <property type="component" value="Unassembled WGS sequence"/>
</dbReference>
<dbReference type="InterPro" id="IPR012349">
    <property type="entry name" value="Split_barrel_FMN-bd"/>
</dbReference>
<dbReference type="SMART" id="SM00903">
    <property type="entry name" value="Flavin_Reduct"/>
    <property type="match status" value="1"/>
</dbReference>
<dbReference type="GO" id="GO:0010181">
    <property type="term" value="F:FMN binding"/>
    <property type="evidence" value="ECO:0007669"/>
    <property type="project" value="InterPro"/>
</dbReference>
<dbReference type="SUPFAM" id="SSF50475">
    <property type="entry name" value="FMN-binding split barrel"/>
    <property type="match status" value="1"/>
</dbReference>
<keyword evidence="5" id="KW-1185">Reference proteome</keyword>
<dbReference type="InterPro" id="IPR002563">
    <property type="entry name" value="Flavin_Rdtase-like_dom"/>
</dbReference>
<dbReference type="InterPro" id="IPR050268">
    <property type="entry name" value="NADH-dep_flavin_reductase"/>
</dbReference>
<dbReference type="RefSeq" id="WP_059400294.1">
    <property type="nucleotide sequence ID" value="NZ_FONX01000006.1"/>
</dbReference>
<dbReference type="PANTHER" id="PTHR30466">
    <property type="entry name" value="FLAVIN REDUCTASE"/>
    <property type="match status" value="1"/>
</dbReference>
<accession>A0A1I2DYZ3</accession>
<sequence length="173" mass="19265">MTQLIEIAKPPEIPDRLKRVLRFTPAPVSIVTSFDEFGEPVGLAMSAIMPVALEPCSMAISINRDGSAYRHVRAAGLFCVNLLNSATEPHFRPFCDPRLREQRFKDPAWKVHEGLWYLDDAPASIFCRIEQVAQYGTHDVVIGKVFDMFSSGDQDILGWGDGSLGRLLPVTPH</sequence>
<dbReference type="GO" id="GO:0042602">
    <property type="term" value="F:riboflavin reductase (NADPH) activity"/>
    <property type="evidence" value="ECO:0007669"/>
    <property type="project" value="TreeGrafter"/>
</dbReference>
<dbReference type="STRING" id="1177982.SAMN04489711_10678"/>
<keyword evidence="2" id="KW-0560">Oxidoreductase</keyword>
<organism evidence="4 5">
    <name type="scientific">Paracidovorax wautersii</name>
    <dbReference type="NCBI Taxonomy" id="1177982"/>
    <lineage>
        <taxon>Bacteria</taxon>
        <taxon>Pseudomonadati</taxon>
        <taxon>Pseudomonadota</taxon>
        <taxon>Betaproteobacteria</taxon>
        <taxon>Burkholderiales</taxon>
        <taxon>Comamonadaceae</taxon>
        <taxon>Paracidovorax</taxon>
    </lineage>
</organism>
<evidence type="ECO:0000256" key="1">
    <source>
        <dbReference type="ARBA" id="ARBA00008898"/>
    </source>
</evidence>
<dbReference type="OrthoDB" id="8525727at2"/>
<comment type="similarity">
    <text evidence="1">Belongs to the non-flavoprotein flavin reductase family.</text>
</comment>
<name>A0A1I2DYZ3_9BURK</name>
<dbReference type="EMBL" id="FONX01000006">
    <property type="protein sequence ID" value="SFE85190.1"/>
    <property type="molecule type" value="Genomic_DNA"/>
</dbReference>
<dbReference type="AlphaFoldDB" id="A0A1I2DYZ3"/>
<protein>
    <submittedName>
        <fullName evidence="4">NADH-FMN oxidoreductase RutF, flavin reductase (DIM6/NTAB) family</fullName>
    </submittedName>
</protein>
<dbReference type="Pfam" id="PF01613">
    <property type="entry name" value="Flavin_Reduct"/>
    <property type="match status" value="1"/>
</dbReference>
<evidence type="ECO:0000256" key="2">
    <source>
        <dbReference type="ARBA" id="ARBA00023002"/>
    </source>
</evidence>
<evidence type="ECO:0000313" key="5">
    <source>
        <dbReference type="Proteomes" id="UP000199119"/>
    </source>
</evidence>
<reference evidence="5" key="1">
    <citation type="submission" date="2016-10" db="EMBL/GenBank/DDBJ databases">
        <authorList>
            <person name="Varghese N."/>
            <person name="Submissions S."/>
        </authorList>
    </citation>
    <scope>NUCLEOTIDE SEQUENCE [LARGE SCALE GENOMIC DNA]</scope>
    <source>
        <strain evidence="5">DSM 27981</strain>
    </source>
</reference>
<dbReference type="PANTHER" id="PTHR30466:SF11">
    <property type="entry name" value="FLAVIN-DEPENDENT MONOOXYGENASE, REDUCTASE SUBUNIT HSAB"/>
    <property type="match status" value="1"/>
</dbReference>